<evidence type="ECO:0000313" key="1">
    <source>
        <dbReference type="EMBL" id="KAG0410415.1"/>
    </source>
</evidence>
<organism evidence="1 2">
    <name type="scientific">Ixodes persulcatus</name>
    <name type="common">Taiga tick</name>
    <dbReference type="NCBI Taxonomy" id="34615"/>
    <lineage>
        <taxon>Eukaryota</taxon>
        <taxon>Metazoa</taxon>
        <taxon>Ecdysozoa</taxon>
        <taxon>Arthropoda</taxon>
        <taxon>Chelicerata</taxon>
        <taxon>Arachnida</taxon>
        <taxon>Acari</taxon>
        <taxon>Parasitiformes</taxon>
        <taxon>Ixodida</taxon>
        <taxon>Ixodoidea</taxon>
        <taxon>Ixodidae</taxon>
        <taxon>Ixodinae</taxon>
        <taxon>Ixodes</taxon>
    </lineage>
</organism>
<sequence>MSSVVLPVPSDYGSAGSQRLSETSTAFDAFALYFDDRVMEHIVDQTNLYAEQTYRKGWTGLTQDELRAYLGVLIPTSVNPRHQVDMYWSTDSLFRAEEIAAVMTYKRFQAITNCLHLNDNEKMPAHGTKEFDRSYMVRPLGCYVALFGLPGDLEEGISWESKKRNIAPLVNMMNEKFHAEYSPSSHLAVDESMVLFKGRSSMKWYMPTKPKIKRGFKMRSLADLQTGYLIRFQLYEGKSAEKPVDRTLGEHVVLTLADGAVPAGSHLFFDNFFTSTKLLEELRSRDILACGTFRTNKRDLPPEVKLDNKLDRGDYLRRRKGDVAYQWTDSKNVHIIIPTTKRKFSERCQMAQRNKWSALR</sequence>
<proteinExistence type="predicted"/>
<dbReference type="EMBL" id="JABSTQ010011522">
    <property type="protein sequence ID" value="KAG0410415.1"/>
    <property type="molecule type" value="Genomic_DNA"/>
</dbReference>
<reference evidence="1 2" key="1">
    <citation type="journal article" date="2020" name="Cell">
        <title>Large-Scale Comparative Analyses of Tick Genomes Elucidate Their Genetic Diversity and Vector Capacities.</title>
        <authorList>
            <consortium name="Tick Genome and Microbiome Consortium (TIGMIC)"/>
            <person name="Jia N."/>
            <person name="Wang J."/>
            <person name="Shi W."/>
            <person name="Du L."/>
            <person name="Sun Y."/>
            <person name="Zhan W."/>
            <person name="Jiang J.F."/>
            <person name="Wang Q."/>
            <person name="Zhang B."/>
            <person name="Ji P."/>
            <person name="Bell-Sakyi L."/>
            <person name="Cui X.M."/>
            <person name="Yuan T.T."/>
            <person name="Jiang B.G."/>
            <person name="Yang W.F."/>
            <person name="Lam T.T."/>
            <person name="Chang Q.C."/>
            <person name="Ding S.J."/>
            <person name="Wang X.J."/>
            <person name="Zhu J.G."/>
            <person name="Ruan X.D."/>
            <person name="Zhao L."/>
            <person name="Wei J.T."/>
            <person name="Ye R.Z."/>
            <person name="Que T.C."/>
            <person name="Du C.H."/>
            <person name="Zhou Y.H."/>
            <person name="Cheng J.X."/>
            <person name="Dai P.F."/>
            <person name="Guo W.B."/>
            <person name="Han X.H."/>
            <person name="Huang E.J."/>
            <person name="Li L.F."/>
            <person name="Wei W."/>
            <person name="Gao Y.C."/>
            <person name="Liu J.Z."/>
            <person name="Shao H.Z."/>
            <person name="Wang X."/>
            <person name="Wang C.C."/>
            <person name="Yang T.C."/>
            <person name="Huo Q.B."/>
            <person name="Li W."/>
            <person name="Chen H.Y."/>
            <person name="Chen S.E."/>
            <person name="Zhou L.G."/>
            <person name="Ni X.B."/>
            <person name="Tian J.H."/>
            <person name="Sheng Y."/>
            <person name="Liu T."/>
            <person name="Pan Y.S."/>
            <person name="Xia L.Y."/>
            <person name="Li J."/>
            <person name="Zhao F."/>
            <person name="Cao W.C."/>
        </authorList>
    </citation>
    <scope>NUCLEOTIDE SEQUENCE [LARGE SCALE GENOMIC DNA]</scope>
    <source>
        <strain evidence="1">Iper-2018</strain>
    </source>
</reference>
<accession>A0AC60NTG8</accession>
<protein>
    <submittedName>
        <fullName evidence="1">Uncharacterized protein</fullName>
    </submittedName>
</protein>
<evidence type="ECO:0000313" key="2">
    <source>
        <dbReference type="Proteomes" id="UP000805193"/>
    </source>
</evidence>
<comment type="caution">
    <text evidence="1">The sequence shown here is derived from an EMBL/GenBank/DDBJ whole genome shotgun (WGS) entry which is preliminary data.</text>
</comment>
<gene>
    <name evidence="1" type="ORF">HPB47_012457</name>
</gene>
<dbReference type="Proteomes" id="UP000805193">
    <property type="component" value="Unassembled WGS sequence"/>
</dbReference>
<name>A0AC60NTG8_IXOPE</name>
<keyword evidence="2" id="KW-1185">Reference proteome</keyword>